<name>A0ABQ4G297_9ACTN</name>
<reference evidence="1 2" key="1">
    <citation type="submission" date="2021-01" db="EMBL/GenBank/DDBJ databases">
        <title>Whole genome shotgun sequence of Microbispora corallina NBRC 16416.</title>
        <authorList>
            <person name="Komaki H."/>
            <person name="Tamura T."/>
        </authorList>
    </citation>
    <scope>NUCLEOTIDE SEQUENCE [LARGE SCALE GENOMIC DNA]</scope>
    <source>
        <strain evidence="1 2">NBRC 16416</strain>
    </source>
</reference>
<dbReference type="EMBL" id="BOOC01000020">
    <property type="protein sequence ID" value="GIH41175.1"/>
    <property type="molecule type" value="Genomic_DNA"/>
</dbReference>
<comment type="caution">
    <text evidence="1">The sequence shown here is derived from an EMBL/GenBank/DDBJ whole genome shotgun (WGS) entry which is preliminary data.</text>
</comment>
<protein>
    <submittedName>
        <fullName evidence="1">Uncharacterized protein</fullName>
    </submittedName>
</protein>
<sequence length="109" mass="11266">MVGAALIGGVAAQNLPIGKVSLITSEGYAQLVADGSGGSFTPDGGQTMLLPAEVPWTGRDGMLHIGGRPECLWGEGETRNIGAQVEAGYRWIELPGGGGYPLVAWLRCL</sequence>
<accession>A0ABQ4G297</accession>
<dbReference type="Proteomes" id="UP000603904">
    <property type="component" value="Unassembled WGS sequence"/>
</dbReference>
<proteinExistence type="predicted"/>
<keyword evidence="2" id="KW-1185">Reference proteome</keyword>
<evidence type="ECO:0000313" key="2">
    <source>
        <dbReference type="Proteomes" id="UP000603904"/>
    </source>
</evidence>
<gene>
    <name evidence="1" type="ORF">Mco01_41750</name>
</gene>
<evidence type="ECO:0000313" key="1">
    <source>
        <dbReference type="EMBL" id="GIH41175.1"/>
    </source>
</evidence>
<organism evidence="1 2">
    <name type="scientific">Microbispora corallina</name>
    <dbReference type="NCBI Taxonomy" id="83302"/>
    <lineage>
        <taxon>Bacteria</taxon>
        <taxon>Bacillati</taxon>
        <taxon>Actinomycetota</taxon>
        <taxon>Actinomycetes</taxon>
        <taxon>Streptosporangiales</taxon>
        <taxon>Streptosporangiaceae</taxon>
        <taxon>Microbispora</taxon>
    </lineage>
</organism>